<dbReference type="Proteomes" id="UP000230750">
    <property type="component" value="Unassembled WGS sequence"/>
</dbReference>
<dbReference type="EC" id="2.3.1.199" evidence="10"/>
<evidence type="ECO:0000256" key="6">
    <source>
        <dbReference type="ARBA" id="ARBA00022989"/>
    </source>
</evidence>
<keyword evidence="7 10" id="KW-0443">Lipid metabolism</keyword>
<evidence type="ECO:0000313" key="12">
    <source>
        <dbReference type="Proteomes" id="UP000230750"/>
    </source>
</evidence>
<gene>
    <name evidence="11" type="ORF">BSL78_05498</name>
</gene>
<evidence type="ECO:0000256" key="4">
    <source>
        <dbReference type="ARBA" id="ARBA00022692"/>
    </source>
</evidence>
<comment type="similarity">
    <text evidence="10">Belongs to the ELO family.</text>
</comment>
<dbReference type="GO" id="GO:0034626">
    <property type="term" value="P:fatty acid elongation, polyunsaturated fatty acid"/>
    <property type="evidence" value="ECO:0007669"/>
    <property type="project" value="TreeGrafter"/>
</dbReference>
<comment type="catalytic activity">
    <reaction evidence="10">
        <text>a very-long-chain acyl-CoA + malonyl-CoA + H(+) = a very-long-chain 3-oxoacyl-CoA + CO2 + CoA</text>
        <dbReference type="Rhea" id="RHEA:32727"/>
        <dbReference type="ChEBI" id="CHEBI:15378"/>
        <dbReference type="ChEBI" id="CHEBI:16526"/>
        <dbReference type="ChEBI" id="CHEBI:57287"/>
        <dbReference type="ChEBI" id="CHEBI:57384"/>
        <dbReference type="ChEBI" id="CHEBI:90725"/>
        <dbReference type="ChEBI" id="CHEBI:90736"/>
        <dbReference type="EC" id="2.3.1.199"/>
    </reaction>
</comment>
<name>A0A2G8LBQ4_STIJA</name>
<dbReference type="PROSITE" id="PS01188">
    <property type="entry name" value="ELO"/>
    <property type="match status" value="1"/>
</dbReference>
<evidence type="ECO:0000256" key="10">
    <source>
        <dbReference type="RuleBase" id="RU361115"/>
    </source>
</evidence>
<accession>A0A2G8LBQ4</accession>
<keyword evidence="5 10" id="KW-0276">Fatty acid metabolism</keyword>
<dbReference type="EMBL" id="MRZV01000138">
    <property type="protein sequence ID" value="PIK57590.1"/>
    <property type="molecule type" value="Genomic_DNA"/>
</dbReference>
<organism evidence="11 12">
    <name type="scientific">Stichopus japonicus</name>
    <name type="common">Sea cucumber</name>
    <dbReference type="NCBI Taxonomy" id="307972"/>
    <lineage>
        <taxon>Eukaryota</taxon>
        <taxon>Metazoa</taxon>
        <taxon>Echinodermata</taxon>
        <taxon>Eleutherozoa</taxon>
        <taxon>Echinozoa</taxon>
        <taxon>Holothuroidea</taxon>
        <taxon>Aspidochirotacea</taxon>
        <taxon>Aspidochirotida</taxon>
        <taxon>Stichopodidae</taxon>
        <taxon>Apostichopus</taxon>
    </lineage>
</organism>
<keyword evidence="12" id="KW-1185">Reference proteome</keyword>
<dbReference type="GO" id="GO:0030148">
    <property type="term" value="P:sphingolipid biosynthetic process"/>
    <property type="evidence" value="ECO:0007669"/>
    <property type="project" value="TreeGrafter"/>
</dbReference>
<keyword evidence="8 10" id="KW-0472">Membrane</keyword>
<evidence type="ECO:0000256" key="5">
    <source>
        <dbReference type="ARBA" id="ARBA00022832"/>
    </source>
</evidence>
<feature type="transmembrane region" description="Helical" evidence="10">
    <location>
        <begin position="226"/>
        <end position="248"/>
    </location>
</feature>
<feature type="transmembrane region" description="Helical" evidence="10">
    <location>
        <begin position="106"/>
        <end position="126"/>
    </location>
</feature>
<feature type="transmembrane region" description="Helical" evidence="10">
    <location>
        <begin position="25"/>
        <end position="43"/>
    </location>
</feature>
<dbReference type="STRING" id="307972.A0A2G8LBQ4"/>
<feature type="transmembrane region" description="Helical" evidence="10">
    <location>
        <begin position="133"/>
        <end position="151"/>
    </location>
</feature>
<dbReference type="PANTHER" id="PTHR11157:SF17">
    <property type="entry name" value="ELONGATION OF VERY LONG CHAIN FATTY ACIDS PROTEIN 6"/>
    <property type="match status" value="1"/>
</dbReference>
<keyword evidence="6 10" id="KW-1133">Transmembrane helix</keyword>
<feature type="transmembrane region" description="Helical" evidence="10">
    <location>
        <begin position="190"/>
        <end position="214"/>
    </location>
</feature>
<dbReference type="Pfam" id="PF01151">
    <property type="entry name" value="ELO"/>
    <property type="match status" value="1"/>
</dbReference>
<dbReference type="GO" id="GO:0009922">
    <property type="term" value="F:fatty acid elongase activity"/>
    <property type="evidence" value="ECO:0007669"/>
    <property type="project" value="UniProtKB-EC"/>
</dbReference>
<evidence type="ECO:0000256" key="8">
    <source>
        <dbReference type="ARBA" id="ARBA00023136"/>
    </source>
</evidence>
<comment type="subcellular location">
    <subcellularLocation>
        <location evidence="1">Membrane</location>
        <topology evidence="1">Multi-pass membrane protein</topology>
    </subcellularLocation>
</comment>
<keyword evidence="2 10" id="KW-0444">Lipid biosynthesis</keyword>
<evidence type="ECO:0000256" key="7">
    <source>
        <dbReference type="ARBA" id="ARBA00023098"/>
    </source>
</evidence>
<feature type="transmembrane region" description="Helical" evidence="10">
    <location>
        <begin position="55"/>
        <end position="78"/>
    </location>
</feature>
<comment type="caution">
    <text evidence="11">The sequence shown here is derived from an EMBL/GenBank/DDBJ whole genome shotgun (WGS) entry which is preliminary data.</text>
</comment>
<evidence type="ECO:0000256" key="3">
    <source>
        <dbReference type="ARBA" id="ARBA00022679"/>
    </source>
</evidence>
<evidence type="ECO:0000256" key="1">
    <source>
        <dbReference type="ARBA" id="ARBA00004141"/>
    </source>
</evidence>
<evidence type="ECO:0000256" key="9">
    <source>
        <dbReference type="ARBA" id="ARBA00023160"/>
    </source>
</evidence>
<sequence length="285" mass="33060">MLLSAIERFASTYDEPALMDWLLRHWPKTVLISAIYIVLVFAGKRWMEKREKYNLKWLLTLWSASLAIFSIIGTWFTFERTYNDLQEHGFKYTVCDNTFLHTGQGFWLYVFSLSKIVELGDTFFIVARKQKLIFLHWFHHVATLVYTWYATGNLVAAGRYFSSVNFAVHSLMYSYFAIRASGLIRLPRQVNITITSLQLIQMFFGIYVNVYAYIEISNGRQCDNTWPSLYASFAMYASYVLLFANFFYQTYLVKSKPGPGKPHTNGVVKNGAVAQNGYRSGKKEI</sequence>
<reference evidence="11 12" key="1">
    <citation type="journal article" date="2017" name="PLoS Biol.">
        <title>The sea cucumber genome provides insights into morphological evolution and visceral regeneration.</title>
        <authorList>
            <person name="Zhang X."/>
            <person name="Sun L."/>
            <person name="Yuan J."/>
            <person name="Sun Y."/>
            <person name="Gao Y."/>
            <person name="Zhang L."/>
            <person name="Li S."/>
            <person name="Dai H."/>
            <person name="Hamel J.F."/>
            <person name="Liu C."/>
            <person name="Yu Y."/>
            <person name="Liu S."/>
            <person name="Lin W."/>
            <person name="Guo K."/>
            <person name="Jin S."/>
            <person name="Xu P."/>
            <person name="Storey K.B."/>
            <person name="Huan P."/>
            <person name="Zhang T."/>
            <person name="Zhou Y."/>
            <person name="Zhang J."/>
            <person name="Lin C."/>
            <person name="Li X."/>
            <person name="Xing L."/>
            <person name="Huo D."/>
            <person name="Sun M."/>
            <person name="Wang L."/>
            <person name="Mercier A."/>
            <person name="Li F."/>
            <person name="Yang H."/>
            <person name="Xiang J."/>
        </authorList>
    </citation>
    <scope>NUCLEOTIDE SEQUENCE [LARGE SCALE GENOMIC DNA]</scope>
    <source>
        <strain evidence="11">Shaxun</strain>
        <tissue evidence="11">Muscle</tissue>
    </source>
</reference>
<dbReference type="PANTHER" id="PTHR11157">
    <property type="entry name" value="FATTY ACID ACYL TRANSFERASE-RELATED"/>
    <property type="match status" value="1"/>
</dbReference>
<proteinExistence type="inferred from homology"/>
<evidence type="ECO:0000313" key="11">
    <source>
        <dbReference type="EMBL" id="PIK57590.1"/>
    </source>
</evidence>
<protein>
    <recommendedName>
        <fullName evidence="10">Elongation of very long chain fatty acids protein</fullName>
        <ecNumber evidence="10">2.3.1.199</ecNumber>
    </recommendedName>
    <alternativeName>
        <fullName evidence="10">Very-long-chain 3-oxoacyl-CoA synthase</fullName>
    </alternativeName>
</protein>
<dbReference type="GO" id="GO:0019367">
    <property type="term" value="P:fatty acid elongation, saturated fatty acid"/>
    <property type="evidence" value="ECO:0007669"/>
    <property type="project" value="TreeGrafter"/>
</dbReference>
<evidence type="ECO:0000256" key="2">
    <source>
        <dbReference type="ARBA" id="ARBA00022516"/>
    </source>
</evidence>
<dbReference type="OrthoDB" id="10259681at2759"/>
<feature type="transmembrane region" description="Helical" evidence="10">
    <location>
        <begin position="157"/>
        <end position="178"/>
    </location>
</feature>
<dbReference type="GO" id="GO:0005789">
    <property type="term" value="C:endoplasmic reticulum membrane"/>
    <property type="evidence" value="ECO:0007669"/>
    <property type="project" value="TreeGrafter"/>
</dbReference>
<dbReference type="InterPro" id="IPR002076">
    <property type="entry name" value="ELO_fam"/>
</dbReference>
<dbReference type="AlphaFoldDB" id="A0A2G8LBQ4"/>
<keyword evidence="3 10" id="KW-0808">Transferase</keyword>
<dbReference type="GO" id="GO:0042761">
    <property type="term" value="P:very long-chain fatty acid biosynthetic process"/>
    <property type="evidence" value="ECO:0007669"/>
    <property type="project" value="TreeGrafter"/>
</dbReference>
<dbReference type="GO" id="GO:0034625">
    <property type="term" value="P:fatty acid elongation, monounsaturated fatty acid"/>
    <property type="evidence" value="ECO:0007669"/>
    <property type="project" value="TreeGrafter"/>
</dbReference>
<keyword evidence="9 10" id="KW-0275">Fatty acid biosynthesis</keyword>
<keyword evidence="4 10" id="KW-0812">Transmembrane</keyword>
<dbReference type="InterPro" id="IPR030457">
    <property type="entry name" value="ELO_CS"/>
</dbReference>